<feature type="transmembrane region" description="Helical" evidence="6">
    <location>
        <begin position="113"/>
        <end position="131"/>
    </location>
</feature>
<dbReference type="NCBIfam" id="NF002921">
    <property type="entry name" value="PRK03545.1"/>
    <property type="match status" value="1"/>
</dbReference>
<evidence type="ECO:0000313" key="9">
    <source>
        <dbReference type="Proteomes" id="UP000824083"/>
    </source>
</evidence>
<feature type="transmembrane region" description="Helical" evidence="6">
    <location>
        <begin position="249"/>
        <end position="268"/>
    </location>
</feature>
<feature type="transmembrane region" description="Helical" evidence="6">
    <location>
        <begin position="210"/>
        <end position="229"/>
    </location>
</feature>
<keyword evidence="4 6" id="KW-1133">Transmembrane helix</keyword>
<reference evidence="8" key="1">
    <citation type="submission" date="2020-10" db="EMBL/GenBank/DDBJ databases">
        <authorList>
            <person name="Gilroy R."/>
        </authorList>
    </citation>
    <scope>NUCLEOTIDE SEQUENCE</scope>
    <source>
        <strain evidence="8">7463</strain>
    </source>
</reference>
<feature type="transmembrane region" description="Helical" evidence="6">
    <location>
        <begin position="138"/>
        <end position="157"/>
    </location>
</feature>
<reference evidence="8" key="2">
    <citation type="journal article" date="2021" name="PeerJ">
        <title>Extensive microbial diversity within the chicken gut microbiome revealed by metagenomics and culture.</title>
        <authorList>
            <person name="Gilroy R."/>
            <person name="Ravi A."/>
            <person name="Getino M."/>
            <person name="Pursley I."/>
            <person name="Horton D.L."/>
            <person name="Alikhan N.F."/>
            <person name="Baker D."/>
            <person name="Gharbi K."/>
            <person name="Hall N."/>
            <person name="Watson M."/>
            <person name="Adriaenssens E.M."/>
            <person name="Foster-Nyarko E."/>
            <person name="Jarju S."/>
            <person name="Secka A."/>
            <person name="Antonio M."/>
            <person name="Oren A."/>
            <person name="Chaudhuri R.R."/>
            <person name="La Ragione R."/>
            <person name="Hildebrand F."/>
            <person name="Pallen M.J."/>
        </authorList>
    </citation>
    <scope>NUCLEOTIDE SEQUENCE</scope>
    <source>
        <strain evidence="8">7463</strain>
    </source>
</reference>
<dbReference type="EMBL" id="DVMY01000048">
    <property type="protein sequence ID" value="HIU37158.1"/>
    <property type="molecule type" value="Genomic_DNA"/>
</dbReference>
<dbReference type="Proteomes" id="UP000824083">
    <property type="component" value="Unassembled WGS sequence"/>
</dbReference>
<keyword evidence="5 6" id="KW-0472">Membrane</keyword>
<proteinExistence type="predicted"/>
<dbReference type="SUPFAM" id="SSF103473">
    <property type="entry name" value="MFS general substrate transporter"/>
    <property type="match status" value="1"/>
</dbReference>
<feature type="transmembrane region" description="Helical" evidence="6">
    <location>
        <begin position="81"/>
        <end position="107"/>
    </location>
</feature>
<dbReference type="InterPro" id="IPR050189">
    <property type="entry name" value="MFS_Efflux_Transporters"/>
</dbReference>
<dbReference type="Pfam" id="PF07690">
    <property type="entry name" value="MFS_1"/>
    <property type="match status" value="1"/>
</dbReference>
<evidence type="ECO:0000313" key="8">
    <source>
        <dbReference type="EMBL" id="HIU37158.1"/>
    </source>
</evidence>
<name>A0A9D1IHI2_9BURK</name>
<dbReference type="PANTHER" id="PTHR43124:SF4">
    <property type="entry name" value="SUGAR EFFLUX TRANSPORTER"/>
    <property type="match status" value="1"/>
</dbReference>
<feature type="transmembrane region" description="Helical" evidence="6">
    <location>
        <begin position="342"/>
        <end position="364"/>
    </location>
</feature>
<feature type="transmembrane region" description="Helical" evidence="6">
    <location>
        <begin position="370"/>
        <end position="390"/>
    </location>
</feature>
<dbReference type="InterPro" id="IPR036259">
    <property type="entry name" value="MFS_trans_sf"/>
</dbReference>
<dbReference type="AlphaFoldDB" id="A0A9D1IHI2"/>
<feature type="transmembrane region" description="Helical" evidence="6">
    <location>
        <begin position="277"/>
        <end position="293"/>
    </location>
</feature>
<evidence type="ECO:0000256" key="2">
    <source>
        <dbReference type="ARBA" id="ARBA00022475"/>
    </source>
</evidence>
<accession>A0A9D1IHI2</accession>
<dbReference type="PANTHER" id="PTHR43124">
    <property type="entry name" value="PURINE EFFLUX PUMP PBUE"/>
    <property type="match status" value="1"/>
</dbReference>
<evidence type="ECO:0000256" key="4">
    <source>
        <dbReference type="ARBA" id="ARBA00022989"/>
    </source>
</evidence>
<evidence type="ECO:0000256" key="1">
    <source>
        <dbReference type="ARBA" id="ARBA00004651"/>
    </source>
</evidence>
<feature type="transmembrane region" description="Helical" evidence="6">
    <location>
        <begin position="299"/>
        <end position="321"/>
    </location>
</feature>
<keyword evidence="8" id="KW-0813">Transport</keyword>
<evidence type="ECO:0000256" key="6">
    <source>
        <dbReference type="SAM" id="Phobius"/>
    </source>
</evidence>
<comment type="caution">
    <text evidence="8">The sequence shown here is derived from an EMBL/GenBank/DDBJ whole genome shotgun (WGS) entry which is preliminary data.</text>
</comment>
<dbReference type="InterPro" id="IPR020846">
    <property type="entry name" value="MFS_dom"/>
</dbReference>
<evidence type="ECO:0000259" key="7">
    <source>
        <dbReference type="PROSITE" id="PS50850"/>
    </source>
</evidence>
<dbReference type="InterPro" id="IPR011701">
    <property type="entry name" value="MFS"/>
</dbReference>
<protein>
    <submittedName>
        <fullName evidence="8">Sugar transporter</fullName>
    </submittedName>
</protein>
<evidence type="ECO:0000256" key="3">
    <source>
        <dbReference type="ARBA" id="ARBA00022692"/>
    </source>
</evidence>
<gene>
    <name evidence="8" type="ORF">IAC56_02660</name>
</gene>
<evidence type="ECO:0000256" key="5">
    <source>
        <dbReference type="ARBA" id="ARBA00023136"/>
    </source>
</evidence>
<keyword evidence="3 6" id="KW-0812">Transmembrane</keyword>
<dbReference type="GO" id="GO:0022857">
    <property type="term" value="F:transmembrane transporter activity"/>
    <property type="evidence" value="ECO:0007669"/>
    <property type="project" value="InterPro"/>
</dbReference>
<dbReference type="PROSITE" id="PS50850">
    <property type="entry name" value="MFS"/>
    <property type="match status" value="1"/>
</dbReference>
<sequence length="392" mass="41697">MAERDDAGALKLWAPVIGLTLSAFIFNTSEFIPIGLLTDIAKDFQITESQAGTIITVYAWIVTVLSLPLMLLASRIEYKKLLLGILGLFVVSHFLSAIAPSFITLMLSRVGVAFSHSIFWSIASPLAVKIAPRGKGAAALSLVVTGTAVAMIAGLPLGRMIGLYMGWRATFFSIGLVALAVAIFLLFIFPRVPAGAQGSSIAKVPLILKNPGLIGVYVLTALMFTANFTGYSYIEPFMAQVAQMPESEITFTLTLFGVAGILASVLFSKAFATHPKFFFACGTFGLGICLALLEFSSGHIWSAMLLCVFWGMTFTIFGLVFQSVVIRLEPQATPIAMSIYSGIANVGIGGGALVGGWVCAMPAIEWVGYAGAAFAFLGGLICFGMLRFFLSK</sequence>
<organism evidence="8 9">
    <name type="scientific">Candidatus Aphodousia faecigallinarum</name>
    <dbReference type="NCBI Taxonomy" id="2840677"/>
    <lineage>
        <taxon>Bacteria</taxon>
        <taxon>Pseudomonadati</taxon>
        <taxon>Pseudomonadota</taxon>
        <taxon>Betaproteobacteria</taxon>
        <taxon>Burkholderiales</taxon>
        <taxon>Sutterellaceae</taxon>
        <taxon>Sutterellaceae incertae sedis</taxon>
        <taxon>Candidatus Aphodousia</taxon>
    </lineage>
</organism>
<feature type="transmembrane region" description="Helical" evidence="6">
    <location>
        <begin position="12"/>
        <end position="34"/>
    </location>
</feature>
<feature type="domain" description="Major facilitator superfamily (MFS) profile" evidence="7">
    <location>
        <begin position="15"/>
        <end position="392"/>
    </location>
</feature>
<keyword evidence="8" id="KW-0762">Sugar transport</keyword>
<feature type="transmembrane region" description="Helical" evidence="6">
    <location>
        <begin position="54"/>
        <end position="74"/>
    </location>
</feature>
<keyword evidence="2" id="KW-1003">Cell membrane</keyword>
<comment type="subcellular location">
    <subcellularLocation>
        <location evidence="1">Cell membrane</location>
        <topology evidence="1">Multi-pass membrane protein</topology>
    </subcellularLocation>
</comment>
<feature type="transmembrane region" description="Helical" evidence="6">
    <location>
        <begin position="169"/>
        <end position="189"/>
    </location>
</feature>
<dbReference type="CDD" id="cd17324">
    <property type="entry name" value="MFS_NepI_like"/>
    <property type="match status" value="1"/>
</dbReference>
<dbReference type="Gene3D" id="1.20.1250.20">
    <property type="entry name" value="MFS general substrate transporter like domains"/>
    <property type="match status" value="1"/>
</dbReference>
<dbReference type="GO" id="GO:0005886">
    <property type="term" value="C:plasma membrane"/>
    <property type="evidence" value="ECO:0007669"/>
    <property type="project" value="UniProtKB-SubCell"/>
</dbReference>